<keyword evidence="5" id="KW-1185">Reference proteome</keyword>
<protein>
    <recommendedName>
        <fullName evidence="3">Kinase D-interacting substrate of 220 kDa-like SAM domain-containing protein</fullName>
    </recommendedName>
</protein>
<dbReference type="Proteomes" id="UP000822476">
    <property type="component" value="Unassembled WGS sequence"/>
</dbReference>
<feature type="region of interest" description="Disordered" evidence="1">
    <location>
        <begin position="939"/>
        <end position="976"/>
    </location>
</feature>
<evidence type="ECO:0000259" key="3">
    <source>
        <dbReference type="Pfam" id="PF23307"/>
    </source>
</evidence>
<evidence type="ECO:0000256" key="1">
    <source>
        <dbReference type="SAM" id="MobiDB-lite"/>
    </source>
</evidence>
<proteinExistence type="predicted"/>
<name>A0A8S9Z500_9TREM</name>
<accession>A0A8S9Z500</accession>
<keyword evidence="2" id="KW-1133">Transmembrane helix</keyword>
<reference evidence="4" key="1">
    <citation type="submission" date="2019-07" db="EMBL/GenBank/DDBJ databases">
        <title>Annotation for the trematode Paragonimus miyazaki's.</title>
        <authorList>
            <person name="Choi Y.-J."/>
        </authorList>
    </citation>
    <scope>NUCLEOTIDE SEQUENCE</scope>
    <source>
        <strain evidence="4">Japan</strain>
    </source>
</reference>
<dbReference type="GO" id="GO:0030165">
    <property type="term" value="F:PDZ domain binding"/>
    <property type="evidence" value="ECO:0007669"/>
    <property type="project" value="TreeGrafter"/>
</dbReference>
<dbReference type="PANTHER" id="PTHR24116:SF0">
    <property type="entry name" value="KINASE D-INTERACTING SUBSTRATE OF 220 KDA"/>
    <property type="match status" value="1"/>
</dbReference>
<comment type="caution">
    <text evidence="4">The sequence shown here is derived from an EMBL/GenBank/DDBJ whole genome shotgun (WGS) entry which is preliminary data.</text>
</comment>
<evidence type="ECO:0000313" key="4">
    <source>
        <dbReference type="EMBL" id="KAF7260241.1"/>
    </source>
</evidence>
<dbReference type="InterPro" id="IPR052771">
    <property type="entry name" value="Neurotrophin_sig_adaptor"/>
</dbReference>
<dbReference type="EMBL" id="JTDE01000832">
    <property type="protein sequence ID" value="KAF7260241.1"/>
    <property type="molecule type" value="Genomic_DNA"/>
</dbReference>
<organism evidence="4 5">
    <name type="scientific">Paragonimus skrjabini miyazakii</name>
    <dbReference type="NCBI Taxonomy" id="59628"/>
    <lineage>
        <taxon>Eukaryota</taxon>
        <taxon>Metazoa</taxon>
        <taxon>Spiralia</taxon>
        <taxon>Lophotrochozoa</taxon>
        <taxon>Platyhelminthes</taxon>
        <taxon>Trematoda</taxon>
        <taxon>Digenea</taxon>
        <taxon>Plagiorchiida</taxon>
        <taxon>Troglotremata</taxon>
        <taxon>Troglotrematidae</taxon>
        <taxon>Paragonimus</taxon>
    </lineage>
</organism>
<evidence type="ECO:0000256" key="2">
    <source>
        <dbReference type="SAM" id="Phobius"/>
    </source>
</evidence>
<gene>
    <name evidence="4" type="ORF">EG68_02540</name>
</gene>
<sequence length="1152" mass="129751">MNEMSTNQRVFSCQYNTKKQSVVDTELRRQSKKMNTLENSVELSSFHYPLDATTPDFRNPGANTVRALADMFTCNLTNFPLVVGMFTQPSDTDYLSNLASELHAIDNLMDPVALKFSFLLFLFPIILSTILGYIVGMLTNWQVGLTIGHVGVFLQIAFLVVIITGSRIFHKQFAIRASLAIAAFLRWLQLLLNVCFCYPVHPLNNRAPVKTIIVYHRLSLSSTPNVALFSVVDKMWAGLIRLYGDLPIRLQKASKQVSLTTSPVYPLRSALADFLSNEAKNEEASLLKSKIKCDIFRKPRGQVNEALNLGTSSSLKDWTITAEEERIRKADIQIKDEFTQLCKLSQTFDRFLGQQQTRFVVCIDASETHQREDLAKFIYQVHSLVLMEASAPVTFVLEADFKVLLGEMTASAISIPPDAAFPLTSSSGKVVAQILSDNLHLVQTSIHLPIYLETTMYTEIEDELQMTPENKRNNVAVATSNGHSQGSPIYMEPVTLHPSTNVFPVKSQRIKRSFGSVHTPCAVLTNRVSVAQTRADPYRELDSINKTKIPSSLQGSLTENKSTESCQGIAGLFIRENELSDWNRKVLKHLVAATSFTCRFLRLCNLELPIEDVILWITLVHYWPYHMTWLVVYIDELISNTKTANKHNRLDDHVALNLHGCLREVKYRVASSLETLDPLISDDRDLDKLDSYLKTKPAIPLGKLKKLISCVLTHNPFIRFCIQALVHHSDGTTVNTTHDVNSERYESALRRGIEERNSSRDLSRVVVQGDHRSSHCDLRSSSSKFCGNMSRNPARSNAENLFTNPMWVTKMSTTPETGKSQDSIPINRTSYPFYTLNQYTESDVCDLIARIPNVNSERLRMYQKLIRLYHVNGSILASGEIEKVRQVIFTDKNDWESFRTLIDQIHEQPGQTDRRFSHIAKLSSFDIEDSASGSIVNSLIIPNRPHPSSLHSLTGHEKRRKRKDLHVQKSVHPPAITPAQLDSLRSYMTHSNRTDRLIDQADHTTFTTVGGNTTLPFSSNYFQHVTSSQTESAANQQSEMSSCRPSHKKRARRIEPESCDFASLYAAPSNTVITRQPYGDNTDSDEESCNCDYWYGIDQTTGLLTISEPTLQENSDTYTSDNSSPEACIAVAFSPCKSNELTTEDEDNIANT</sequence>
<dbReference type="Pfam" id="PF23307">
    <property type="entry name" value="SAM_KIDINS220"/>
    <property type="match status" value="1"/>
</dbReference>
<feature type="region of interest" description="Disordered" evidence="1">
    <location>
        <begin position="1026"/>
        <end position="1051"/>
    </location>
</feature>
<dbReference type="PANTHER" id="PTHR24116">
    <property type="entry name" value="KINASE D-INTERACTING SUBSTRATE OF 220 KDA"/>
    <property type="match status" value="1"/>
</dbReference>
<keyword evidence="2" id="KW-0812">Transmembrane</keyword>
<feature type="transmembrane region" description="Helical" evidence="2">
    <location>
        <begin position="141"/>
        <end position="161"/>
    </location>
</feature>
<feature type="transmembrane region" description="Helical" evidence="2">
    <location>
        <begin position="173"/>
        <end position="192"/>
    </location>
</feature>
<evidence type="ECO:0000313" key="5">
    <source>
        <dbReference type="Proteomes" id="UP000822476"/>
    </source>
</evidence>
<dbReference type="AlphaFoldDB" id="A0A8S9Z500"/>
<dbReference type="GO" id="GO:0019887">
    <property type="term" value="F:protein kinase regulator activity"/>
    <property type="evidence" value="ECO:0007669"/>
    <property type="project" value="TreeGrafter"/>
</dbReference>
<feature type="domain" description="Kinase D-interacting substrate of 220 kDa-like SAM" evidence="3">
    <location>
        <begin position="835"/>
        <end position="908"/>
    </location>
</feature>
<dbReference type="InterPro" id="IPR057092">
    <property type="entry name" value="SAM_KIDINS220"/>
</dbReference>
<feature type="transmembrane region" description="Helical" evidence="2">
    <location>
        <begin position="116"/>
        <end position="135"/>
    </location>
</feature>
<feature type="compositionally biased region" description="Polar residues" evidence="1">
    <location>
        <begin position="1026"/>
        <end position="1044"/>
    </location>
</feature>
<dbReference type="OrthoDB" id="6084525at2759"/>
<keyword evidence="2" id="KW-0472">Membrane</keyword>